<feature type="coiled-coil region" evidence="1">
    <location>
        <begin position="11"/>
        <end position="38"/>
    </location>
</feature>
<evidence type="ECO:0000256" key="1">
    <source>
        <dbReference type="SAM" id="Coils"/>
    </source>
</evidence>
<comment type="caution">
    <text evidence="3">The sequence shown here is derived from an EMBL/GenBank/DDBJ whole genome shotgun (WGS) entry which is preliminary data.</text>
</comment>
<keyword evidence="1" id="KW-0175">Coiled coil</keyword>
<dbReference type="Proteomes" id="UP001162131">
    <property type="component" value="Unassembled WGS sequence"/>
</dbReference>
<proteinExistence type="predicted"/>
<keyword evidence="4" id="KW-1185">Reference proteome</keyword>
<accession>A0AAU9JMS6</accession>
<reference evidence="3" key="1">
    <citation type="submission" date="2021-09" db="EMBL/GenBank/DDBJ databases">
        <authorList>
            <consortium name="AG Swart"/>
            <person name="Singh M."/>
            <person name="Singh A."/>
            <person name="Seah K."/>
            <person name="Emmerich C."/>
        </authorList>
    </citation>
    <scope>NUCLEOTIDE SEQUENCE</scope>
    <source>
        <strain evidence="3">ATCC30299</strain>
    </source>
</reference>
<evidence type="ECO:0000313" key="3">
    <source>
        <dbReference type="EMBL" id="CAG9325806.1"/>
    </source>
</evidence>
<feature type="compositionally biased region" description="Polar residues" evidence="2">
    <location>
        <begin position="57"/>
        <end position="69"/>
    </location>
</feature>
<evidence type="ECO:0000256" key="2">
    <source>
        <dbReference type="SAM" id="MobiDB-lite"/>
    </source>
</evidence>
<feature type="region of interest" description="Disordered" evidence="2">
    <location>
        <begin position="47"/>
        <end position="69"/>
    </location>
</feature>
<dbReference type="EMBL" id="CAJZBQ010000039">
    <property type="protein sequence ID" value="CAG9325806.1"/>
    <property type="molecule type" value="Genomic_DNA"/>
</dbReference>
<gene>
    <name evidence="3" type="ORF">BSTOLATCC_MIC39592</name>
</gene>
<organism evidence="3 4">
    <name type="scientific">Blepharisma stoltei</name>
    <dbReference type="NCBI Taxonomy" id="1481888"/>
    <lineage>
        <taxon>Eukaryota</taxon>
        <taxon>Sar</taxon>
        <taxon>Alveolata</taxon>
        <taxon>Ciliophora</taxon>
        <taxon>Postciliodesmatophora</taxon>
        <taxon>Heterotrichea</taxon>
        <taxon>Heterotrichida</taxon>
        <taxon>Blepharismidae</taxon>
        <taxon>Blepharisma</taxon>
    </lineage>
</organism>
<dbReference type="AlphaFoldDB" id="A0AAU9JMS6"/>
<name>A0AAU9JMS6_9CILI</name>
<sequence>MELITKTSLKLKRKNNSIENTDEEIKQEKKRLSQMIASYFNKDQYMRRRGSERKRSMTQWPTNHPNQQQINSIKFPSFATSENKLQTFTVETLPTPKNLIKKGTMTGKLRKIRTEQDLSKQPIKSHPKRQIKLKTTAISGRKGIGINHHHYTKTCEININPVSP</sequence>
<evidence type="ECO:0000313" key="4">
    <source>
        <dbReference type="Proteomes" id="UP001162131"/>
    </source>
</evidence>
<protein>
    <submittedName>
        <fullName evidence="3">Uncharacterized protein</fullName>
    </submittedName>
</protein>